<keyword evidence="3" id="KW-1185">Reference proteome</keyword>
<protein>
    <submittedName>
        <fullName evidence="2">Uncharacterized protein</fullName>
    </submittedName>
</protein>
<gene>
    <name evidence="2" type="ORF">NC653_013461</name>
</gene>
<dbReference type="AlphaFoldDB" id="A0AAD6QV11"/>
<accession>A0AAD6QV11</accession>
<name>A0AAD6QV11_9ROSI</name>
<evidence type="ECO:0000256" key="1">
    <source>
        <dbReference type="SAM" id="Phobius"/>
    </source>
</evidence>
<dbReference type="Proteomes" id="UP001164929">
    <property type="component" value="Chromosome 5"/>
</dbReference>
<proteinExistence type="predicted"/>
<organism evidence="2 3">
    <name type="scientific">Populus alba x Populus x berolinensis</name>
    <dbReference type="NCBI Taxonomy" id="444605"/>
    <lineage>
        <taxon>Eukaryota</taxon>
        <taxon>Viridiplantae</taxon>
        <taxon>Streptophyta</taxon>
        <taxon>Embryophyta</taxon>
        <taxon>Tracheophyta</taxon>
        <taxon>Spermatophyta</taxon>
        <taxon>Magnoliopsida</taxon>
        <taxon>eudicotyledons</taxon>
        <taxon>Gunneridae</taxon>
        <taxon>Pentapetalae</taxon>
        <taxon>rosids</taxon>
        <taxon>fabids</taxon>
        <taxon>Malpighiales</taxon>
        <taxon>Salicaceae</taxon>
        <taxon>Saliceae</taxon>
        <taxon>Populus</taxon>
    </lineage>
</organism>
<comment type="caution">
    <text evidence="2">The sequence shown here is derived from an EMBL/GenBank/DDBJ whole genome shotgun (WGS) entry which is preliminary data.</text>
</comment>
<sequence>MADQSKKKEKEKENPSRSISSPQAFLIHLICGLDCRECNCHTLFAATFELIRNNAQYYPTSDLSAFFVIFTTDVLSTVLCFPVATTMLCVFSCFRCFLYLPSYTLPFFTVKSQ</sequence>
<keyword evidence="1" id="KW-0472">Membrane</keyword>
<evidence type="ECO:0000313" key="3">
    <source>
        <dbReference type="Proteomes" id="UP001164929"/>
    </source>
</evidence>
<keyword evidence="1" id="KW-0812">Transmembrane</keyword>
<evidence type="ECO:0000313" key="2">
    <source>
        <dbReference type="EMBL" id="KAJ6996877.1"/>
    </source>
</evidence>
<reference evidence="2" key="1">
    <citation type="journal article" date="2023" name="Mol. Ecol. Resour.">
        <title>Chromosome-level genome assembly of a triploid poplar Populus alba 'Berolinensis'.</title>
        <authorList>
            <person name="Chen S."/>
            <person name="Yu Y."/>
            <person name="Wang X."/>
            <person name="Wang S."/>
            <person name="Zhang T."/>
            <person name="Zhou Y."/>
            <person name="He R."/>
            <person name="Meng N."/>
            <person name="Wang Y."/>
            <person name="Liu W."/>
            <person name="Liu Z."/>
            <person name="Liu J."/>
            <person name="Guo Q."/>
            <person name="Huang H."/>
            <person name="Sederoff R.R."/>
            <person name="Wang G."/>
            <person name="Qu G."/>
            <person name="Chen S."/>
        </authorList>
    </citation>
    <scope>NUCLEOTIDE SEQUENCE</scope>
    <source>
        <strain evidence="2">SC-2020</strain>
    </source>
</reference>
<feature type="transmembrane region" description="Helical" evidence="1">
    <location>
        <begin position="74"/>
        <end position="100"/>
    </location>
</feature>
<keyword evidence="1" id="KW-1133">Transmembrane helix</keyword>
<dbReference type="EMBL" id="JAQIZT010000005">
    <property type="protein sequence ID" value="KAJ6996877.1"/>
    <property type="molecule type" value="Genomic_DNA"/>
</dbReference>